<feature type="region of interest" description="Disordered" evidence="1">
    <location>
        <begin position="367"/>
        <end position="411"/>
    </location>
</feature>
<sequence length="532" mass="60617">MKPTLLLTIHLSHAAFIGETYAPGSKDGIILPIPLWIDWVVTNSATLLSIGSQLDFLNDLRTEICPLGPNPTTPPEGLKRATIPRKSLTFLIFALEQVILQAKQDLKSVEKVQRLSDGGFVETSTGMHIREKLGWDGRDRAEIQRRVMVINTGIWKIKEMAFASWTAFHNMDFAIDQLRLKIPPLTDLTPTASAERVWEIAQWVAAMNISSTVNNNPFVAVDLQVQHKRITNLIYILAGMGEATENVEIWKKFGTDNDLGNRLYSRKLNEQRVKYDPDLGYRIIGRHFNVMDLFDYFMAWYGCWYGPWKDLIGLILKLTPLPGTLGETRPRWKDANVDLALFDPNYKLEVARHLIANNIQEQEVWPWDDVPHHPSPIDSPKFEDDSDDQWSTMDGPTGGGKMESGRMEMEDPEIQDDGVFEIRRPMGKIEVKRPEGKIEVKRPAPEDIVKSEILLEDSNEVPRFRAQYVGGWKGGPTWGTWYDAVNQVRTEERQMPFIRGMEEGLPGVENKDTSELDVKEFLDLETEGVPYT</sequence>
<evidence type="ECO:0000313" key="3">
    <source>
        <dbReference type="Proteomes" id="UP001370758"/>
    </source>
</evidence>
<dbReference type="AlphaFoldDB" id="A0AAV9WQL7"/>
<comment type="caution">
    <text evidence="2">The sequence shown here is derived from an EMBL/GenBank/DDBJ whole genome shotgun (WGS) entry which is preliminary data.</text>
</comment>
<evidence type="ECO:0000313" key="2">
    <source>
        <dbReference type="EMBL" id="KAK6512483.1"/>
    </source>
</evidence>
<dbReference type="Proteomes" id="UP001370758">
    <property type="component" value="Unassembled WGS sequence"/>
</dbReference>
<keyword evidence="3" id="KW-1185">Reference proteome</keyword>
<gene>
    <name evidence="2" type="ORF">TWF481_001368</name>
</gene>
<reference evidence="2 3" key="1">
    <citation type="submission" date="2023-08" db="EMBL/GenBank/DDBJ databases">
        <authorList>
            <person name="Palmer J.M."/>
        </authorList>
    </citation>
    <scope>NUCLEOTIDE SEQUENCE [LARGE SCALE GENOMIC DNA]</scope>
    <source>
        <strain evidence="2 3">TWF481</strain>
    </source>
</reference>
<name>A0AAV9WQL7_9PEZI</name>
<organism evidence="2 3">
    <name type="scientific">Arthrobotrys musiformis</name>
    <dbReference type="NCBI Taxonomy" id="47236"/>
    <lineage>
        <taxon>Eukaryota</taxon>
        <taxon>Fungi</taxon>
        <taxon>Dikarya</taxon>
        <taxon>Ascomycota</taxon>
        <taxon>Pezizomycotina</taxon>
        <taxon>Orbiliomycetes</taxon>
        <taxon>Orbiliales</taxon>
        <taxon>Orbiliaceae</taxon>
        <taxon>Arthrobotrys</taxon>
    </lineage>
</organism>
<dbReference type="EMBL" id="JAVHJL010000001">
    <property type="protein sequence ID" value="KAK6512483.1"/>
    <property type="molecule type" value="Genomic_DNA"/>
</dbReference>
<accession>A0AAV9WQL7</accession>
<proteinExistence type="predicted"/>
<evidence type="ECO:0000256" key="1">
    <source>
        <dbReference type="SAM" id="MobiDB-lite"/>
    </source>
</evidence>
<protein>
    <submittedName>
        <fullName evidence="2">Uncharacterized protein</fullName>
    </submittedName>
</protein>